<dbReference type="SMART" id="SM00862">
    <property type="entry name" value="Trans_reg_C"/>
    <property type="match status" value="1"/>
</dbReference>
<dbReference type="Pfam" id="PF00486">
    <property type="entry name" value="Trans_reg_C"/>
    <property type="match status" value="1"/>
</dbReference>
<comment type="caution">
    <text evidence="10">The sequence shown here is derived from an EMBL/GenBank/DDBJ whole genome shotgun (WGS) entry which is preliminary data.</text>
</comment>
<dbReference type="InterPro" id="IPR011006">
    <property type="entry name" value="CheY-like_superfamily"/>
</dbReference>
<gene>
    <name evidence="10" type="ORF">ACFSGI_10275</name>
</gene>
<name>A0ABW4UV70_9BACL</name>
<dbReference type="EMBL" id="JBHUGF010000010">
    <property type="protein sequence ID" value="MFD1990345.1"/>
    <property type="molecule type" value="Genomic_DNA"/>
</dbReference>
<evidence type="ECO:0000256" key="1">
    <source>
        <dbReference type="ARBA" id="ARBA00022553"/>
    </source>
</evidence>
<evidence type="ECO:0000256" key="2">
    <source>
        <dbReference type="ARBA" id="ARBA00023012"/>
    </source>
</evidence>
<reference evidence="11" key="1">
    <citation type="journal article" date="2019" name="Int. J. Syst. Evol. Microbiol.">
        <title>The Global Catalogue of Microorganisms (GCM) 10K type strain sequencing project: providing services to taxonomists for standard genome sequencing and annotation.</title>
        <authorList>
            <consortium name="The Broad Institute Genomics Platform"/>
            <consortium name="The Broad Institute Genome Sequencing Center for Infectious Disease"/>
            <person name="Wu L."/>
            <person name="Ma J."/>
        </authorList>
    </citation>
    <scope>NUCLEOTIDE SEQUENCE [LARGE SCALE GENOMIC DNA]</scope>
    <source>
        <strain evidence="11">CGMCC 1.15067</strain>
    </source>
</reference>
<dbReference type="CDD" id="cd00383">
    <property type="entry name" value="trans_reg_C"/>
    <property type="match status" value="1"/>
</dbReference>
<dbReference type="InterPro" id="IPR036388">
    <property type="entry name" value="WH-like_DNA-bd_sf"/>
</dbReference>
<keyword evidence="11" id="KW-1185">Reference proteome</keyword>
<dbReference type="PANTHER" id="PTHR48111">
    <property type="entry name" value="REGULATOR OF RPOS"/>
    <property type="match status" value="1"/>
</dbReference>
<accession>A0ABW4UV70</accession>
<keyword evidence="2" id="KW-0902">Two-component regulatory system</keyword>
<evidence type="ECO:0000256" key="4">
    <source>
        <dbReference type="ARBA" id="ARBA00023125"/>
    </source>
</evidence>
<dbReference type="PROSITE" id="PS50110">
    <property type="entry name" value="RESPONSE_REGULATORY"/>
    <property type="match status" value="1"/>
</dbReference>
<evidence type="ECO:0000256" key="6">
    <source>
        <dbReference type="PROSITE-ProRule" id="PRU00169"/>
    </source>
</evidence>
<evidence type="ECO:0000256" key="7">
    <source>
        <dbReference type="PROSITE-ProRule" id="PRU01091"/>
    </source>
</evidence>
<proteinExistence type="predicted"/>
<evidence type="ECO:0000256" key="3">
    <source>
        <dbReference type="ARBA" id="ARBA00023015"/>
    </source>
</evidence>
<keyword evidence="4 7" id="KW-0238">DNA-binding</keyword>
<evidence type="ECO:0000259" key="8">
    <source>
        <dbReference type="PROSITE" id="PS50110"/>
    </source>
</evidence>
<dbReference type="Gene3D" id="3.40.50.2300">
    <property type="match status" value="1"/>
</dbReference>
<dbReference type="InterPro" id="IPR001789">
    <property type="entry name" value="Sig_transdc_resp-reg_receiver"/>
</dbReference>
<keyword evidence="3" id="KW-0805">Transcription regulation</keyword>
<feature type="domain" description="OmpR/PhoB-type" evidence="9">
    <location>
        <begin position="133"/>
        <end position="232"/>
    </location>
</feature>
<evidence type="ECO:0000313" key="11">
    <source>
        <dbReference type="Proteomes" id="UP001597403"/>
    </source>
</evidence>
<keyword evidence="1 6" id="KW-0597">Phosphoprotein</keyword>
<protein>
    <submittedName>
        <fullName evidence="10">Response regulator transcription factor</fullName>
    </submittedName>
</protein>
<evidence type="ECO:0000259" key="9">
    <source>
        <dbReference type="PROSITE" id="PS51755"/>
    </source>
</evidence>
<dbReference type="RefSeq" id="WP_204824040.1">
    <property type="nucleotide sequence ID" value="NZ_JBHUGF010000010.1"/>
</dbReference>
<feature type="modified residue" description="4-aspartylphosphate" evidence="6">
    <location>
        <position position="54"/>
    </location>
</feature>
<dbReference type="Proteomes" id="UP001597403">
    <property type="component" value="Unassembled WGS sequence"/>
</dbReference>
<dbReference type="Pfam" id="PF00072">
    <property type="entry name" value="Response_reg"/>
    <property type="match status" value="1"/>
</dbReference>
<dbReference type="InterPro" id="IPR001867">
    <property type="entry name" value="OmpR/PhoB-type_DNA-bd"/>
</dbReference>
<dbReference type="InterPro" id="IPR039420">
    <property type="entry name" value="WalR-like"/>
</dbReference>
<dbReference type="PROSITE" id="PS51755">
    <property type="entry name" value="OMPR_PHOB"/>
    <property type="match status" value="1"/>
</dbReference>
<dbReference type="SMART" id="SM00448">
    <property type="entry name" value="REC"/>
    <property type="match status" value="1"/>
</dbReference>
<keyword evidence="5" id="KW-0804">Transcription</keyword>
<dbReference type="SUPFAM" id="SSF52172">
    <property type="entry name" value="CheY-like"/>
    <property type="match status" value="1"/>
</dbReference>
<feature type="DNA-binding region" description="OmpR/PhoB-type" evidence="7">
    <location>
        <begin position="133"/>
        <end position="232"/>
    </location>
</feature>
<dbReference type="Gene3D" id="6.10.250.690">
    <property type="match status" value="1"/>
</dbReference>
<evidence type="ECO:0000256" key="5">
    <source>
        <dbReference type="ARBA" id="ARBA00023163"/>
    </source>
</evidence>
<sequence length="234" mass="26913">MAQATIVLVDDEPDIIKLMQIYLQHEGYELLIACNGQEALQIAATHTIDLMVLDLMMPEMDGIQTCMHIRESSHFPIIMLSAKGQDMDKITGLSVGADDYVTKPFNPLELVARIKSQLRRTHTYTSSINIESDPMIRLGRLTIDPSTHEIMIDEQDVHLTPREFAILLLLARHPGQVFSTEHIYQKVWKEEYMDSPNTIMVHVRKIREKIESNPRQPQYIKTIWGIGYKMECHS</sequence>
<dbReference type="Gene3D" id="1.10.10.10">
    <property type="entry name" value="Winged helix-like DNA-binding domain superfamily/Winged helix DNA-binding domain"/>
    <property type="match status" value="1"/>
</dbReference>
<dbReference type="PANTHER" id="PTHR48111:SF2">
    <property type="entry name" value="RESPONSE REGULATOR SAER"/>
    <property type="match status" value="1"/>
</dbReference>
<feature type="domain" description="Response regulatory" evidence="8">
    <location>
        <begin position="5"/>
        <end position="118"/>
    </location>
</feature>
<organism evidence="10 11">
    <name type="scientific">Paenibacillus nicotianae</name>
    <dbReference type="NCBI Taxonomy" id="1526551"/>
    <lineage>
        <taxon>Bacteria</taxon>
        <taxon>Bacillati</taxon>
        <taxon>Bacillota</taxon>
        <taxon>Bacilli</taxon>
        <taxon>Bacillales</taxon>
        <taxon>Paenibacillaceae</taxon>
        <taxon>Paenibacillus</taxon>
    </lineage>
</organism>
<evidence type="ECO:0000313" key="10">
    <source>
        <dbReference type="EMBL" id="MFD1990345.1"/>
    </source>
</evidence>